<accession>A0A7K1URJ6</accession>
<comment type="caution">
    <text evidence="2">The sequence shown here is derived from an EMBL/GenBank/DDBJ whole genome shotgun (WGS) entry which is preliminary data.</text>
</comment>
<dbReference type="RefSeq" id="WP_157355275.1">
    <property type="nucleotide sequence ID" value="NZ_WRPP01000001.1"/>
</dbReference>
<organism evidence="2 3">
    <name type="scientific">Nocardia terrae</name>
    <dbReference type="NCBI Taxonomy" id="2675851"/>
    <lineage>
        <taxon>Bacteria</taxon>
        <taxon>Bacillati</taxon>
        <taxon>Actinomycetota</taxon>
        <taxon>Actinomycetes</taxon>
        <taxon>Mycobacteriales</taxon>
        <taxon>Nocardiaceae</taxon>
        <taxon>Nocardia</taxon>
    </lineage>
</organism>
<feature type="region of interest" description="Disordered" evidence="1">
    <location>
        <begin position="220"/>
        <end position="243"/>
    </location>
</feature>
<evidence type="ECO:0000313" key="2">
    <source>
        <dbReference type="EMBL" id="MVU76498.1"/>
    </source>
</evidence>
<reference evidence="2 3" key="1">
    <citation type="submission" date="2019-12" db="EMBL/GenBank/DDBJ databases">
        <title>Nocardia sp. nov. ET3-3 isolated from soil.</title>
        <authorList>
            <person name="Kanchanasin P."/>
            <person name="Tanasupawat S."/>
            <person name="Yuki M."/>
            <person name="Kudo T."/>
        </authorList>
    </citation>
    <scope>NUCLEOTIDE SEQUENCE [LARGE SCALE GENOMIC DNA]</scope>
    <source>
        <strain evidence="2 3">ET3-3</strain>
    </source>
</reference>
<evidence type="ECO:0000313" key="3">
    <source>
        <dbReference type="Proteomes" id="UP000466794"/>
    </source>
</evidence>
<dbReference type="Proteomes" id="UP000466794">
    <property type="component" value="Unassembled WGS sequence"/>
</dbReference>
<dbReference type="EMBL" id="WRPP01000001">
    <property type="protein sequence ID" value="MVU76498.1"/>
    <property type="molecule type" value="Genomic_DNA"/>
</dbReference>
<protein>
    <submittedName>
        <fullName evidence="2">Uncharacterized protein</fullName>
    </submittedName>
</protein>
<evidence type="ECO:0000256" key="1">
    <source>
        <dbReference type="SAM" id="MobiDB-lite"/>
    </source>
</evidence>
<name>A0A7K1URJ6_9NOCA</name>
<dbReference type="AlphaFoldDB" id="A0A7K1URJ6"/>
<sequence length="276" mass="29571">MDNELVIELRRLEQQRGTGVLIVGDGAFHLVEGAIVAAECARTTPLDRMVVASGVATTEAWRRARAGGEDRSLQGPRLETLALLSVFDAAYLLLAAPVPLAFHPGPPHWLTSTCRITPGALLHECTRRGDPHTGPWPIDLVDRVAVVPVHRVRRRRVVLTGGQAEVLAAVDARRSITGVAEHLGRTTYGCLLAVRELTGAGLIEPPVMVALADPITTAPAPASAPAPVRNPTAATDSTPPLRRRVRQAAAVAVPDRWEPPDRDVLIRLRAALEELA</sequence>
<keyword evidence="3" id="KW-1185">Reference proteome</keyword>
<gene>
    <name evidence="2" type="ORF">GPX89_04485</name>
</gene>
<proteinExistence type="predicted"/>